<evidence type="ECO:0000313" key="3">
    <source>
        <dbReference type="Proteomes" id="UP000233100"/>
    </source>
</evidence>
<evidence type="ECO:0000313" key="2">
    <source>
        <dbReference type="Ensembl" id="ENSMFAP00000051761.1"/>
    </source>
</evidence>
<name>A0A7N9CL05_MACFA</name>
<keyword evidence="3" id="KW-1185">Reference proteome</keyword>
<dbReference type="PANTHER" id="PTHR12138:SF153">
    <property type="match status" value="1"/>
</dbReference>
<reference evidence="2" key="2">
    <citation type="submission" date="2025-08" db="UniProtKB">
        <authorList>
            <consortium name="Ensembl"/>
        </authorList>
    </citation>
    <scope>IDENTIFICATION</scope>
</reference>
<organism evidence="2 3">
    <name type="scientific">Macaca fascicularis</name>
    <name type="common">Crab-eating macaque</name>
    <name type="synonym">Cynomolgus monkey</name>
    <dbReference type="NCBI Taxonomy" id="9541"/>
    <lineage>
        <taxon>Eukaryota</taxon>
        <taxon>Metazoa</taxon>
        <taxon>Chordata</taxon>
        <taxon>Craniata</taxon>
        <taxon>Vertebrata</taxon>
        <taxon>Euteleostomi</taxon>
        <taxon>Mammalia</taxon>
        <taxon>Eutheria</taxon>
        <taxon>Euarchontoglires</taxon>
        <taxon>Primates</taxon>
        <taxon>Haplorrhini</taxon>
        <taxon>Catarrhini</taxon>
        <taxon>Cercopithecidae</taxon>
        <taxon>Cercopithecinae</taxon>
        <taxon>Macaca</taxon>
    </lineage>
</organism>
<reference evidence="2 3" key="1">
    <citation type="submission" date="2013-03" db="EMBL/GenBank/DDBJ databases">
        <authorList>
            <person name="Warren W."/>
            <person name="Wilson R.K."/>
        </authorList>
    </citation>
    <scope>NUCLEOTIDE SEQUENCE</scope>
</reference>
<dbReference type="Ensembl" id="ENSMFAT00000078894.1">
    <property type="protein sequence ID" value="ENSMFAP00000051761.1"/>
    <property type="gene ID" value="ENSMFAG00000052366.1"/>
</dbReference>
<keyword evidence="1" id="KW-0812">Transmembrane</keyword>
<feature type="transmembrane region" description="Helical" evidence="1">
    <location>
        <begin position="90"/>
        <end position="108"/>
    </location>
</feature>
<keyword evidence="1" id="KW-1133">Transmembrane helix</keyword>
<protein>
    <submittedName>
        <fullName evidence="2">Uncharacterized protein</fullName>
    </submittedName>
</protein>
<keyword evidence="1" id="KW-0472">Membrane</keyword>
<sequence>MPRLECNGAILAHGNLRLLGPSDSPASASRVAERDYRHVPPHPANFVFLVETGFLHVGQAGLKLPTSGDLPASASQSAEITRVSHRAWPLNLPLFICFLVFSPFLLFFPLLLPYYLISLFFSFLDIHDLFFFGLQ</sequence>
<dbReference type="Proteomes" id="UP000233100">
    <property type="component" value="Chromosome 14"/>
</dbReference>
<dbReference type="PANTHER" id="PTHR12138">
    <property type="entry name" value="PRIMATE-EXPANDED PROTEIN FAMILY"/>
    <property type="match status" value="1"/>
</dbReference>
<dbReference type="GeneTree" id="ENSGT01150000286943"/>
<evidence type="ECO:0000256" key="1">
    <source>
        <dbReference type="SAM" id="Phobius"/>
    </source>
</evidence>
<proteinExistence type="predicted"/>
<reference evidence="2" key="3">
    <citation type="submission" date="2025-09" db="UniProtKB">
        <authorList>
            <consortium name="Ensembl"/>
        </authorList>
    </citation>
    <scope>IDENTIFICATION</scope>
</reference>
<dbReference type="AlphaFoldDB" id="A0A7N9CL05"/>
<dbReference type="PRINTS" id="PR02045">
    <property type="entry name" value="F138DOMAIN"/>
</dbReference>
<accession>A0A7N9CL05</accession>